<feature type="domain" description="Protein kinase" evidence="16">
    <location>
        <begin position="20"/>
        <end position="271"/>
    </location>
</feature>
<feature type="region of interest" description="Disordered" evidence="15">
    <location>
        <begin position="542"/>
        <end position="592"/>
    </location>
</feature>
<feature type="region of interest" description="Disordered" evidence="15">
    <location>
        <begin position="760"/>
        <end position="789"/>
    </location>
</feature>
<keyword evidence="11" id="KW-0460">Magnesium</keyword>
<keyword evidence="10 14" id="KW-0067">ATP-binding</keyword>
<comment type="similarity">
    <text evidence="2">Belongs to the protein kinase superfamily. CAMK Ser/Thr protein kinase family. SNF1 subfamily.</text>
</comment>
<dbReference type="CDD" id="cd14071">
    <property type="entry name" value="STKc_SIK"/>
    <property type="match status" value="1"/>
</dbReference>
<feature type="compositionally biased region" description="Polar residues" evidence="15">
    <location>
        <begin position="889"/>
        <end position="909"/>
    </location>
</feature>
<evidence type="ECO:0000256" key="11">
    <source>
        <dbReference type="ARBA" id="ARBA00022842"/>
    </source>
</evidence>
<dbReference type="PROSITE" id="PS00108">
    <property type="entry name" value="PROTEIN_KINASE_ST"/>
    <property type="match status" value="1"/>
</dbReference>
<comment type="catalytic activity">
    <reaction evidence="13">
        <text>L-seryl-[protein] + ATP = O-phospho-L-seryl-[protein] + ADP + H(+)</text>
        <dbReference type="Rhea" id="RHEA:17989"/>
        <dbReference type="Rhea" id="RHEA-COMP:9863"/>
        <dbReference type="Rhea" id="RHEA-COMP:11604"/>
        <dbReference type="ChEBI" id="CHEBI:15378"/>
        <dbReference type="ChEBI" id="CHEBI:29999"/>
        <dbReference type="ChEBI" id="CHEBI:30616"/>
        <dbReference type="ChEBI" id="CHEBI:83421"/>
        <dbReference type="ChEBI" id="CHEBI:456216"/>
        <dbReference type="EC" id="2.7.11.1"/>
    </reaction>
</comment>
<evidence type="ECO:0000256" key="1">
    <source>
        <dbReference type="ARBA" id="ARBA00001946"/>
    </source>
</evidence>
<dbReference type="GO" id="GO:0050321">
    <property type="term" value="F:tau-protein kinase activity"/>
    <property type="evidence" value="ECO:0007669"/>
    <property type="project" value="TreeGrafter"/>
</dbReference>
<comment type="cofactor">
    <cofactor evidence="1">
        <name>Mg(2+)</name>
        <dbReference type="ChEBI" id="CHEBI:18420"/>
    </cofactor>
</comment>
<keyword evidence="8 14" id="KW-0547">Nucleotide-binding</keyword>
<name>A0A8S3UMP3_MYTED</name>
<dbReference type="EMBL" id="CAJPWZ010002886">
    <property type="protein sequence ID" value="CAG2246956.1"/>
    <property type="molecule type" value="Genomic_DNA"/>
</dbReference>
<evidence type="ECO:0000256" key="3">
    <source>
        <dbReference type="ARBA" id="ARBA00012513"/>
    </source>
</evidence>
<dbReference type="GO" id="GO:0035556">
    <property type="term" value="P:intracellular signal transduction"/>
    <property type="evidence" value="ECO:0007669"/>
    <property type="project" value="TreeGrafter"/>
</dbReference>
<comment type="caution">
    <text evidence="18">The sequence shown here is derived from an EMBL/GenBank/DDBJ whole genome shotgun (WGS) entry which is preliminary data.</text>
</comment>
<dbReference type="OrthoDB" id="10045473at2759"/>
<keyword evidence="9" id="KW-0418">Kinase</keyword>
<dbReference type="PROSITE" id="PS50011">
    <property type="entry name" value="PROTEIN_KINASE_DOM"/>
    <property type="match status" value="1"/>
</dbReference>
<dbReference type="InterPro" id="IPR057380">
    <property type="entry name" value="UBA_SIK1/2/3"/>
</dbReference>
<organism evidence="18 19">
    <name type="scientific">Mytilus edulis</name>
    <name type="common">Blue mussel</name>
    <dbReference type="NCBI Taxonomy" id="6550"/>
    <lineage>
        <taxon>Eukaryota</taxon>
        <taxon>Metazoa</taxon>
        <taxon>Spiralia</taxon>
        <taxon>Lophotrochozoa</taxon>
        <taxon>Mollusca</taxon>
        <taxon>Bivalvia</taxon>
        <taxon>Autobranchia</taxon>
        <taxon>Pteriomorphia</taxon>
        <taxon>Mytilida</taxon>
        <taxon>Mytiloidea</taxon>
        <taxon>Mytilidae</taxon>
        <taxon>Mytilinae</taxon>
        <taxon>Mytilus</taxon>
    </lineage>
</organism>
<evidence type="ECO:0000256" key="14">
    <source>
        <dbReference type="PROSITE-ProRule" id="PRU10141"/>
    </source>
</evidence>
<evidence type="ECO:0000256" key="7">
    <source>
        <dbReference type="ARBA" id="ARBA00022723"/>
    </source>
</evidence>
<evidence type="ECO:0000256" key="2">
    <source>
        <dbReference type="ARBA" id="ARBA00006234"/>
    </source>
</evidence>
<accession>A0A8S3UMP3</accession>
<evidence type="ECO:0000256" key="10">
    <source>
        <dbReference type="ARBA" id="ARBA00022840"/>
    </source>
</evidence>
<evidence type="ECO:0000256" key="6">
    <source>
        <dbReference type="ARBA" id="ARBA00022679"/>
    </source>
</evidence>
<evidence type="ECO:0000256" key="4">
    <source>
        <dbReference type="ARBA" id="ARBA00022527"/>
    </source>
</evidence>
<comment type="catalytic activity">
    <reaction evidence="12">
        <text>L-threonyl-[protein] + ATP = O-phospho-L-threonyl-[protein] + ADP + H(+)</text>
        <dbReference type="Rhea" id="RHEA:46608"/>
        <dbReference type="Rhea" id="RHEA-COMP:11060"/>
        <dbReference type="Rhea" id="RHEA-COMP:11605"/>
        <dbReference type="ChEBI" id="CHEBI:15378"/>
        <dbReference type="ChEBI" id="CHEBI:30013"/>
        <dbReference type="ChEBI" id="CHEBI:30616"/>
        <dbReference type="ChEBI" id="CHEBI:61977"/>
        <dbReference type="ChEBI" id="CHEBI:456216"/>
        <dbReference type="EC" id="2.7.11.1"/>
    </reaction>
</comment>
<evidence type="ECO:0000313" key="19">
    <source>
        <dbReference type="Proteomes" id="UP000683360"/>
    </source>
</evidence>
<keyword evidence="4" id="KW-0723">Serine/threonine-protein kinase</keyword>
<dbReference type="InterPro" id="IPR028375">
    <property type="entry name" value="KA1/Ssp2_C"/>
</dbReference>
<feature type="compositionally biased region" description="Polar residues" evidence="15">
    <location>
        <begin position="542"/>
        <end position="562"/>
    </location>
</feature>
<proteinExistence type="inferred from homology"/>
<keyword evidence="5" id="KW-0597">Phosphoprotein</keyword>
<dbReference type="PANTHER" id="PTHR24346">
    <property type="entry name" value="MAP/MICROTUBULE AFFINITY-REGULATING KINASE"/>
    <property type="match status" value="1"/>
</dbReference>
<evidence type="ECO:0000313" key="18">
    <source>
        <dbReference type="EMBL" id="CAG2246956.1"/>
    </source>
</evidence>
<dbReference type="FunFam" id="3.30.200.20:FF:000003">
    <property type="entry name" value="Non-specific serine/threonine protein kinase"/>
    <property type="match status" value="1"/>
</dbReference>
<evidence type="ECO:0000256" key="12">
    <source>
        <dbReference type="ARBA" id="ARBA00047899"/>
    </source>
</evidence>
<dbReference type="PROSITE" id="PS00107">
    <property type="entry name" value="PROTEIN_KINASE_ATP"/>
    <property type="match status" value="1"/>
</dbReference>
<evidence type="ECO:0000259" key="16">
    <source>
        <dbReference type="PROSITE" id="PS50011"/>
    </source>
</evidence>
<evidence type="ECO:0000259" key="17">
    <source>
        <dbReference type="PROSITE" id="PS50032"/>
    </source>
</evidence>
<keyword evidence="6 18" id="KW-0808">Transferase</keyword>
<dbReference type="InterPro" id="IPR034672">
    <property type="entry name" value="SIK"/>
</dbReference>
<dbReference type="SMART" id="SM00220">
    <property type="entry name" value="S_TKc"/>
    <property type="match status" value="1"/>
</dbReference>
<dbReference type="GO" id="GO:0046872">
    <property type="term" value="F:metal ion binding"/>
    <property type="evidence" value="ECO:0007669"/>
    <property type="project" value="UniProtKB-KW"/>
</dbReference>
<dbReference type="GO" id="GO:0005524">
    <property type="term" value="F:ATP binding"/>
    <property type="evidence" value="ECO:0007669"/>
    <property type="project" value="UniProtKB-UniRule"/>
</dbReference>
<dbReference type="SUPFAM" id="SSF103243">
    <property type="entry name" value="KA1-like"/>
    <property type="match status" value="1"/>
</dbReference>
<dbReference type="InterPro" id="IPR017441">
    <property type="entry name" value="Protein_kinase_ATP_BS"/>
</dbReference>
<evidence type="ECO:0000256" key="13">
    <source>
        <dbReference type="ARBA" id="ARBA00048679"/>
    </source>
</evidence>
<evidence type="ECO:0000256" key="5">
    <source>
        <dbReference type="ARBA" id="ARBA00022553"/>
    </source>
</evidence>
<dbReference type="FunFam" id="1.10.510.10:FF:000156">
    <property type="entry name" value="Serine/threonine-protein kinase SIK3 homolog"/>
    <property type="match status" value="1"/>
</dbReference>
<dbReference type="SUPFAM" id="SSF56112">
    <property type="entry name" value="Protein kinase-like (PK-like)"/>
    <property type="match status" value="1"/>
</dbReference>
<dbReference type="GO" id="GO:0000226">
    <property type="term" value="P:microtubule cytoskeleton organization"/>
    <property type="evidence" value="ECO:0007669"/>
    <property type="project" value="TreeGrafter"/>
</dbReference>
<dbReference type="PROSITE" id="PS50032">
    <property type="entry name" value="KA1"/>
    <property type="match status" value="1"/>
</dbReference>
<evidence type="ECO:0000256" key="15">
    <source>
        <dbReference type="SAM" id="MobiDB-lite"/>
    </source>
</evidence>
<feature type="binding site" evidence="14">
    <location>
        <position position="49"/>
    </location>
    <ligand>
        <name>ATP</name>
        <dbReference type="ChEBI" id="CHEBI:30616"/>
    </ligand>
</feature>
<reference evidence="18" key="1">
    <citation type="submission" date="2021-03" db="EMBL/GenBank/DDBJ databases">
        <authorList>
            <person name="Bekaert M."/>
        </authorList>
    </citation>
    <scope>NUCLEOTIDE SEQUENCE</scope>
</reference>
<dbReference type="InterPro" id="IPR001772">
    <property type="entry name" value="KA1_dom"/>
</dbReference>
<feature type="compositionally biased region" description="Polar residues" evidence="15">
    <location>
        <begin position="930"/>
        <end position="987"/>
    </location>
</feature>
<dbReference type="CDD" id="cd14338">
    <property type="entry name" value="UBA_SIK"/>
    <property type="match status" value="1"/>
</dbReference>
<sequence>MATVKGKSQPHGGIVRIGCYEIDRTIGKGNFAVVKLATHMYTKTKVAIKIIDKTQLDDDNMKKIYREIQIMKMLKHPHIIRLYQVIETERMLYLVTEYASGGEIFDHLVAHGRMNEREARKKFKQIIAAVSYCHSRQIVHRDLKAENLLLDASLNIKIADFGFSNYYNNNCCLKTWCGSPPYAAPELFEGKEYSAPKVDIWSLGVVLYVLVCGALPFDGSTLQSLRGRVLSGKFRVPFFMSTECEQLIKQMLTVDPIKRITMEQIIKHKWTILAGEDNDFDALILENNRPSDVDPDLENLNEHIIAHMESIDLNREQIFKSVKEQAYDYHSAIYHLLQDKYKKHPKTIQKTIVPQNLPLAVVSTERRSSITTGIVIPEFSATDVKDTKPTTFPSIPAQLPFYTRTEDSCVSESEDSNSQNSDSEAEEPSPEALARYLAMRRHTVGVGDTRHEVPENERLKLANHQPIIAMPQPNLLMPFSFLPHINLPQTNLPYVQNEQMQNYQGIGEQHLLQPPAFTGLGGRRASDGGANIHLFNRQMYGNSLPKSPGSQETLATVGSPLSPSGLHLPTPPLHGSITVEEEEGSDQEPDPEAVQRYLQNRGHRQRHTLAMSNPMSEIPEELQKKLSLQQPLRSGRRGSHLIERQAAVGMYDQAVLRNGRAPSPTCSTLREPINSLHLPSERFSPVRRASDGLQNLSKFQSLHLEKIYNQTLQSTSRNNSSTSLKQLQHECQELQNNVGNRDPMKESELQQQHSLHRFHQSLQGSSIQHSPIPSPPLVPGSPSFQRHNQPSQELYQHLQRLHLQNPNRNSPPSANQRTADSPPQSYNQLFQVFPQPAHQRSSPPPNLANFQNLQSIREDSQDHADESPQCESEDEMQVQDNICDKKQQKFTQKPQISITDTQGHVTDVTSDSDPSMEDSDSHTDTSHSSPEGQFTTTTTCSSQHQPYTTQHSSQHQPYTTTQSRSHQQATTVHSTPAQQASDQRTGHYQTFQQSVPLNCRVFGNIVNTNLANIPATEPVWDNTQIAYLQQLQHSPYIDANNFVQFQMNQFYNGDLVHRLHSQEPSIKSNSNINLTSTRTVEDIQLEIKRILLKRERVIERERERVYQCSDTVYKVENSDVELELEVCEGVTYNGLQVRRISGDKGQYTQLCEELLSGINL</sequence>
<dbReference type="Gene3D" id="1.10.510.10">
    <property type="entry name" value="Transferase(Phosphotransferase) domain 1"/>
    <property type="match status" value="1"/>
</dbReference>
<evidence type="ECO:0000256" key="8">
    <source>
        <dbReference type="ARBA" id="ARBA00022741"/>
    </source>
</evidence>
<gene>
    <name evidence="18" type="ORF">MEDL_58881</name>
</gene>
<evidence type="ECO:0000256" key="9">
    <source>
        <dbReference type="ARBA" id="ARBA00022777"/>
    </source>
</evidence>
<feature type="compositionally biased region" description="Acidic residues" evidence="15">
    <location>
        <begin position="579"/>
        <end position="591"/>
    </location>
</feature>
<feature type="domain" description="KA1" evidence="17">
    <location>
        <begin position="1111"/>
        <end position="1160"/>
    </location>
</feature>
<dbReference type="InterPro" id="IPR011009">
    <property type="entry name" value="Kinase-like_dom_sf"/>
</dbReference>
<dbReference type="GO" id="GO:0005737">
    <property type="term" value="C:cytoplasm"/>
    <property type="evidence" value="ECO:0007669"/>
    <property type="project" value="TreeGrafter"/>
</dbReference>
<feature type="region of interest" description="Disordered" evidence="15">
    <location>
        <begin position="405"/>
        <end position="430"/>
    </location>
</feature>
<dbReference type="Proteomes" id="UP000683360">
    <property type="component" value="Unassembled WGS sequence"/>
</dbReference>
<dbReference type="AlphaFoldDB" id="A0A8S3UMP3"/>
<dbReference type="Gene3D" id="3.30.310.80">
    <property type="entry name" value="Kinase associated domain 1, KA1"/>
    <property type="match status" value="1"/>
</dbReference>
<dbReference type="PANTHER" id="PTHR24346:SF42">
    <property type="entry name" value="SERINE_THREONINE-PROTEIN KINASE SIK3"/>
    <property type="match status" value="1"/>
</dbReference>
<keyword evidence="7" id="KW-0479">Metal-binding</keyword>
<dbReference type="Pfam" id="PF00069">
    <property type="entry name" value="Pkinase"/>
    <property type="match status" value="1"/>
</dbReference>
<protein>
    <recommendedName>
        <fullName evidence="3">non-specific serine/threonine protein kinase</fullName>
        <ecNumber evidence="3">2.7.11.1</ecNumber>
    </recommendedName>
</protein>
<dbReference type="Pfam" id="PF23312">
    <property type="entry name" value="UBA_SIK3"/>
    <property type="match status" value="1"/>
</dbReference>
<keyword evidence="19" id="KW-1185">Reference proteome</keyword>
<dbReference type="InterPro" id="IPR008271">
    <property type="entry name" value="Ser/Thr_kinase_AS"/>
</dbReference>
<feature type="region of interest" description="Disordered" evidence="15">
    <location>
        <begin position="804"/>
        <end position="826"/>
    </location>
</feature>
<dbReference type="EC" id="2.7.11.1" evidence="3"/>
<feature type="region of interest" description="Disordered" evidence="15">
    <location>
        <begin position="858"/>
        <end position="987"/>
    </location>
</feature>
<dbReference type="InterPro" id="IPR000719">
    <property type="entry name" value="Prot_kinase_dom"/>
</dbReference>